<dbReference type="InterPro" id="IPR029009">
    <property type="entry name" value="ASB_dom_sf"/>
</dbReference>
<dbReference type="InterPro" id="IPR006140">
    <property type="entry name" value="D-isomer_DH_NAD-bd"/>
</dbReference>
<dbReference type="InterPro" id="IPR045626">
    <property type="entry name" value="PGDH_ASB_dom"/>
</dbReference>
<dbReference type="Proteomes" id="UP000091918">
    <property type="component" value="Unassembled WGS sequence"/>
</dbReference>
<keyword evidence="5" id="KW-0007">Acetylation</keyword>
<evidence type="ECO:0000256" key="8">
    <source>
        <dbReference type="ARBA" id="ARBA00023299"/>
    </source>
</evidence>
<evidence type="ECO:0000256" key="6">
    <source>
        <dbReference type="ARBA" id="ARBA00023002"/>
    </source>
</evidence>
<dbReference type="InterPro" id="IPR006139">
    <property type="entry name" value="D-isomer_2_OHA_DH_cat_dom"/>
</dbReference>
<dbReference type="FunFam" id="3.30.1330.90:FF:000003">
    <property type="entry name" value="D-3-phosphoglycerate dehydrogenase"/>
    <property type="match status" value="1"/>
</dbReference>
<evidence type="ECO:0000256" key="3">
    <source>
        <dbReference type="ARBA" id="ARBA00011881"/>
    </source>
</evidence>
<dbReference type="CDD" id="cd12173">
    <property type="entry name" value="PGDH_4"/>
    <property type="match status" value="1"/>
</dbReference>
<comment type="subunit">
    <text evidence="3">Homotetramer.</text>
</comment>
<sequence length="611" mass="64139">MPLLSDDAARPKVLVPEKLSHDGLSLLKTTLDVHERRGLSLDALVEIIPDYQALLVRSETKVTAEVLKAGKNLKVVARAGVGVDNVDVAAATQLGIVVINSPSGNVGAAAEHTIALMLSMARNIPEGCSSLKEGKWERSRLVGVEVKGKILGIIGLGKVGLIVARLAKGLGMKVNAVDPYASVAVAESASVNLLPSLAALLPTVDFLTIHTPLIASTRGMISSAELSQMKRGARVLNVARGGTFDEVALLKALESGQLAGAAIDVFTSEPPVADSSAAKLIAHPRVVATPHLGASTIEAQENVSIDVCEQVLQILGGALPRSAVNAPLIMPEEYKKLQPFVHLVEKMGSLYTQHFTSSASSAANSSTFDMIYEGEISGINNTKPLFAALIKGLIAPISSTAGVNVNIVNAELIAKERGIVVNEQFSRDPTSHSYSSLITLTARPPSRASSRPPPGTTSSVPDAKANPEQQHIISGTCSESQPLISRLGRFTTSFVPEGTLLICHNYDSPGKIGVVGSILGKEGVNINFMGVAPVSKGLLAGETATPDTAETDRRINNSSSYEPEKEALMILGVDKAVKEVVVKALVEEGGVLSASAFHSDEEMRSPPFKIL</sequence>
<dbReference type="Gene3D" id="3.40.50.720">
    <property type="entry name" value="NAD(P)-binding Rossmann-like Domain"/>
    <property type="match status" value="2"/>
</dbReference>
<keyword evidence="8 10" id="KW-0718">Serine biosynthesis</keyword>
<dbReference type="Gene3D" id="3.30.70.260">
    <property type="match status" value="1"/>
</dbReference>
<dbReference type="SUPFAM" id="SSF143548">
    <property type="entry name" value="Serine metabolism enzymes domain"/>
    <property type="match status" value="1"/>
</dbReference>
<dbReference type="PANTHER" id="PTHR42938:SF22">
    <property type="entry name" value="D-3-PHOSPHOGLYCERATE DEHYDROGENASE"/>
    <property type="match status" value="1"/>
</dbReference>
<dbReference type="InterPro" id="IPR045865">
    <property type="entry name" value="ACT-like_dom_sf"/>
</dbReference>
<dbReference type="UniPathway" id="UPA00135">
    <property type="reaction ID" value="UER00196"/>
</dbReference>
<evidence type="ECO:0000259" key="13">
    <source>
        <dbReference type="Pfam" id="PF02826"/>
    </source>
</evidence>
<evidence type="ECO:0000256" key="4">
    <source>
        <dbReference type="ARBA" id="ARBA00022553"/>
    </source>
</evidence>
<evidence type="ECO:0000313" key="15">
    <source>
        <dbReference type="EMBL" id="OAX83798.1"/>
    </source>
</evidence>
<dbReference type="GO" id="GO:0051287">
    <property type="term" value="F:NAD binding"/>
    <property type="evidence" value="ECO:0007669"/>
    <property type="project" value="UniProtKB-UniRule"/>
</dbReference>
<dbReference type="Pfam" id="PF00389">
    <property type="entry name" value="2-Hacid_dh"/>
    <property type="match status" value="1"/>
</dbReference>
<proteinExistence type="inferred from homology"/>
<dbReference type="FunFam" id="3.30.70.260:FF:000008">
    <property type="entry name" value="D-3-phosphoglycerate dehydrogenase, chloroplastic"/>
    <property type="match status" value="1"/>
</dbReference>
<keyword evidence="4" id="KW-0597">Phosphoprotein</keyword>
<keyword evidence="10" id="KW-0028">Amino-acid biosynthesis</keyword>
<dbReference type="STRING" id="1658172.A0A1B7P484"/>
<dbReference type="Pfam" id="PF02826">
    <property type="entry name" value="2-Hacid_dh_C"/>
    <property type="match status" value="1"/>
</dbReference>
<keyword evidence="6 10" id="KW-0560">Oxidoreductase</keyword>
<dbReference type="GO" id="GO:0004617">
    <property type="term" value="F:phosphoglycerate dehydrogenase activity"/>
    <property type="evidence" value="ECO:0007669"/>
    <property type="project" value="UniProtKB-EC"/>
</dbReference>
<evidence type="ECO:0000259" key="14">
    <source>
        <dbReference type="Pfam" id="PF19304"/>
    </source>
</evidence>
<dbReference type="SUPFAM" id="SSF51735">
    <property type="entry name" value="NAD(P)-binding Rossmann-fold domains"/>
    <property type="match status" value="1"/>
</dbReference>
<protein>
    <recommendedName>
        <fullName evidence="10">D-3-phosphoglycerate dehydrogenase</fullName>
        <ecNumber evidence="10">1.1.1.95</ecNumber>
    </recommendedName>
</protein>
<dbReference type="FunFam" id="3.40.50.720:FF:000021">
    <property type="entry name" value="D-3-phosphoglycerate dehydrogenase"/>
    <property type="match status" value="1"/>
</dbReference>
<keyword evidence="7 10" id="KW-0520">NAD</keyword>
<evidence type="ECO:0000313" key="16">
    <source>
        <dbReference type="Proteomes" id="UP000091918"/>
    </source>
</evidence>
<dbReference type="NCBIfam" id="TIGR01327">
    <property type="entry name" value="PGDH"/>
    <property type="match status" value="1"/>
</dbReference>
<dbReference type="SUPFAM" id="SSF52283">
    <property type="entry name" value="Formate/glycerate dehydrogenase catalytic domain-like"/>
    <property type="match status" value="1"/>
</dbReference>
<evidence type="ECO:0000256" key="5">
    <source>
        <dbReference type="ARBA" id="ARBA00022990"/>
    </source>
</evidence>
<evidence type="ECO:0000256" key="1">
    <source>
        <dbReference type="ARBA" id="ARBA00005216"/>
    </source>
</evidence>
<evidence type="ECO:0000259" key="12">
    <source>
        <dbReference type="Pfam" id="PF00389"/>
    </source>
</evidence>
<dbReference type="OrthoDB" id="298012at2759"/>
<comment type="similarity">
    <text evidence="2 10">Belongs to the D-isomer specific 2-hydroxyacid dehydrogenase family.</text>
</comment>
<dbReference type="SUPFAM" id="SSF55021">
    <property type="entry name" value="ACT-like"/>
    <property type="match status" value="1"/>
</dbReference>
<evidence type="ECO:0000256" key="7">
    <source>
        <dbReference type="ARBA" id="ARBA00023027"/>
    </source>
</evidence>
<evidence type="ECO:0000256" key="9">
    <source>
        <dbReference type="ARBA" id="ARBA00048731"/>
    </source>
</evidence>
<dbReference type="InterPro" id="IPR036291">
    <property type="entry name" value="NAD(P)-bd_dom_sf"/>
</dbReference>
<dbReference type="EMBL" id="LGUA01000134">
    <property type="protein sequence ID" value="OAX83798.1"/>
    <property type="molecule type" value="Genomic_DNA"/>
</dbReference>
<keyword evidence="16" id="KW-1185">Reference proteome</keyword>
<accession>A0A1B7P484</accession>
<comment type="pathway">
    <text evidence="1 10">Amino-acid biosynthesis; L-serine biosynthesis; L-serine from 3-phospho-D-glycerate: step 1/3.</text>
</comment>
<organism evidence="15 16">
    <name type="scientific">Emergomyces africanus</name>
    <dbReference type="NCBI Taxonomy" id="1955775"/>
    <lineage>
        <taxon>Eukaryota</taxon>
        <taxon>Fungi</taxon>
        <taxon>Dikarya</taxon>
        <taxon>Ascomycota</taxon>
        <taxon>Pezizomycotina</taxon>
        <taxon>Eurotiomycetes</taxon>
        <taxon>Eurotiomycetidae</taxon>
        <taxon>Onygenales</taxon>
        <taxon>Ajellomycetaceae</taxon>
        <taxon>Emergomyces</taxon>
    </lineage>
</organism>
<dbReference type="Pfam" id="PF19304">
    <property type="entry name" value="PGDH_inter"/>
    <property type="match status" value="1"/>
</dbReference>
<comment type="caution">
    <text evidence="15">The sequence shown here is derived from an EMBL/GenBank/DDBJ whole genome shotgun (WGS) entry which is preliminary data.</text>
</comment>
<feature type="domain" description="D-isomer specific 2-hydroxyacid dehydrogenase catalytic" evidence="12">
    <location>
        <begin position="13"/>
        <end position="325"/>
    </location>
</feature>
<feature type="compositionally biased region" description="Low complexity" evidence="11">
    <location>
        <begin position="441"/>
        <end position="450"/>
    </location>
</feature>
<gene>
    <name evidence="15" type="ORF">ACJ72_01835</name>
</gene>
<dbReference type="GO" id="GO:0006564">
    <property type="term" value="P:L-serine biosynthetic process"/>
    <property type="evidence" value="ECO:0007669"/>
    <property type="project" value="UniProtKB-KW"/>
</dbReference>
<dbReference type="PANTHER" id="PTHR42938">
    <property type="entry name" value="FORMATE DEHYDROGENASE 1"/>
    <property type="match status" value="1"/>
</dbReference>
<dbReference type="AlphaFoldDB" id="A0A1B7P484"/>
<feature type="region of interest" description="Disordered" evidence="11">
    <location>
        <begin position="441"/>
        <end position="463"/>
    </location>
</feature>
<comment type="catalytic activity">
    <reaction evidence="9 10">
        <text>(2R)-3-phosphoglycerate + NAD(+) = 3-phosphooxypyruvate + NADH + H(+)</text>
        <dbReference type="Rhea" id="RHEA:12641"/>
        <dbReference type="ChEBI" id="CHEBI:15378"/>
        <dbReference type="ChEBI" id="CHEBI:18110"/>
        <dbReference type="ChEBI" id="CHEBI:57540"/>
        <dbReference type="ChEBI" id="CHEBI:57945"/>
        <dbReference type="ChEBI" id="CHEBI:58272"/>
        <dbReference type="EC" id="1.1.1.95"/>
    </reaction>
</comment>
<feature type="domain" description="D-isomer specific 2-hydroxyacid dehydrogenase NAD-binding" evidence="13">
    <location>
        <begin position="114"/>
        <end position="293"/>
    </location>
</feature>
<evidence type="ECO:0000256" key="2">
    <source>
        <dbReference type="ARBA" id="ARBA00005854"/>
    </source>
</evidence>
<name>A0A1B7P484_9EURO</name>
<feature type="domain" description="D-3-phosphoglycerate dehydrogenase ASB" evidence="14">
    <location>
        <begin position="336"/>
        <end position="444"/>
    </location>
</feature>
<reference evidence="15 16" key="1">
    <citation type="submission" date="2015-07" db="EMBL/GenBank/DDBJ databases">
        <title>Emmonsia species relationships and genome sequence.</title>
        <authorList>
            <person name="Cuomo C.A."/>
            <person name="Schwartz I.S."/>
            <person name="Kenyon C."/>
            <person name="de Hoog G.S."/>
            <person name="Govender N.P."/>
            <person name="Botha A."/>
            <person name="Moreno L."/>
            <person name="de Vries M."/>
            <person name="Munoz J.F."/>
            <person name="Stielow J.B."/>
        </authorList>
    </citation>
    <scope>NUCLEOTIDE SEQUENCE [LARGE SCALE GENOMIC DNA]</scope>
    <source>
        <strain evidence="15 16">CBS 136260</strain>
    </source>
</reference>
<dbReference type="InterPro" id="IPR006236">
    <property type="entry name" value="PGDH"/>
</dbReference>
<dbReference type="Gene3D" id="3.30.1330.90">
    <property type="entry name" value="D-3-phosphoglycerate dehydrogenase, domain 3"/>
    <property type="match status" value="1"/>
</dbReference>
<dbReference type="EC" id="1.1.1.95" evidence="10"/>
<evidence type="ECO:0000256" key="10">
    <source>
        <dbReference type="RuleBase" id="RU363003"/>
    </source>
</evidence>
<evidence type="ECO:0000256" key="11">
    <source>
        <dbReference type="SAM" id="MobiDB-lite"/>
    </source>
</evidence>